<feature type="domain" description="Aminoglycoside phosphotransferase" evidence="1">
    <location>
        <begin position="76"/>
        <end position="183"/>
    </location>
</feature>
<dbReference type="PANTHER" id="PTHR40086:SF1">
    <property type="entry name" value="CELL CYCLE REGULATOR CCRZ"/>
    <property type="match status" value="1"/>
</dbReference>
<protein>
    <submittedName>
        <fullName evidence="2">Phosphotransferase system PTS lichenan-specific IIa component</fullName>
    </submittedName>
</protein>
<reference evidence="2" key="3">
    <citation type="journal article" date="2019" name="Vet. Microbiol.">
        <title>Mutations associated with change of susceptibility to lincosamides and/or macrolides in field and laboratory-derived Mycoplasma californicum strains in Japan, and development of a rapid detection method for these mutations.</title>
        <authorList>
            <person name="Hata E."/>
            <person name="Nagai K."/>
            <person name="Murakami K."/>
        </authorList>
    </citation>
    <scope>NUCLEOTIDE SEQUENCE</scope>
    <source>
        <strain evidence="2">HAZ160_1</strain>
    </source>
</reference>
<dbReference type="AlphaFoldDB" id="A0AAT9F7P5"/>
<dbReference type="InterPro" id="IPR002575">
    <property type="entry name" value="Aminoglycoside_PTrfase"/>
</dbReference>
<reference evidence="2" key="1">
    <citation type="journal article" date="2014" name="Appl. Environ. Microbiol.">
        <title>Molecular Epidemiology of Cases of Mycoplasma californicum Infection in Japan.</title>
        <authorList>
            <person name="Hata E."/>
            <person name="Suzuki K."/>
            <person name="Hanyu H."/>
            <person name="Itoh M."/>
            <person name="Higuchi H."/>
            <person name="Kobayashi H."/>
        </authorList>
    </citation>
    <scope>NUCLEOTIDE SEQUENCE</scope>
    <source>
        <strain evidence="2">HAZ160_1</strain>
    </source>
</reference>
<dbReference type="EMBL" id="AP013353">
    <property type="protein sequence ID" value="BAP00882.1"/>
    <property type="molecule type" value="Genomic_DNA"/>
</dbReference>
<organism evidence="2">
    <name type="scientific">Mycoplasmopsis californica HAZ160_1</name>
    <dbReference type="NCBI Taxonomy" id="1397850"/>
    <lineage>
        <taxon>Bacteria</taxon>
        <taxon>Bacillati</taxon>
        <taxon>Mycoplasmatota</taxon>
        <taxon>Mycoplasmoidales</taxon>
        <taxon>Metamycoplasmataceae</taxon>
        <taxon>Mycoplasmopsis</taxon>
    </lineage>
</organism>
<dbReference type="PANTHER" id="PTHR40086">
    <property type="entry name" value="PHOSPHOTRANSFERASE YTMP-RELATED"/>
    <property type="match status" value="1"/>
</dbReference>
<dbReference type="Gene3D" id="3.90.1200.10">
    <property type="match status" value="1"/>
</dbReference>
<reference evidence="2" key="4">
    <citation type="submission" date="2024-06" db="EMBL/GenBank/DDBJ databases">
        <authorList>
            <consortium name="Mycoplasma californicum genome sequencing consortium"/>
            <person name="Hata E."/>
            <person name="Tanaka K."/>
            <person name="Tamamura Y."/>
        </authorList>
    </citation>
    <scope>NUCLEOTIDE SEQUENCE</scope>
    <source>
        <strain evidence="2">HAZ160_1</strain>
    </source>
</reference>
<sequence>MRYIMKTQINKGFTNISFRDGDVFIQQKMYNGFNHHLDYNLIQKFNFVPRLLEATNEYTKWEFIEGDEPVICLDNVELLAKQILEIHKSNIKFPPSNHAARIKKYRQDLKKFGRRVKVLDDFYRPVNQTLAKMSKNTPLHNDLWPFNMISKDNKIYFVDWEYACMGDKHFELAYVIEATRITGECEKLFLKTYGEYNPLFLLRHKILVNYLVVLWANAQENIPFDTTPFEQKIYELDKQLKEMY</sequence>
<dbReference type="Pfam" id="PF01636">
    <property type="entry name" value="APH"/>
    <property type="match status" value="1"/>
</dbReference>
<reference evidence="2" key="2">
    <citation type="journal article" date="2014" name="Genome Announc.">
        <title>Complete Genome Sequence of Mycoplasma californicum Strain HAZ160_1 from Bovine Mastitic Milk in Japan.</title>
        <authorList>
            <person name="Hata E."/>
            <person name="Murakami K."/>
        </authorList>
    </citation>
    <scope>NUCLEOTIDE SEQUENCE</scope>
    <source>
        <strain evidence="2">HAZ160_1</strain>
    </source>
</reference>
<evidence type="ECO:0000313" key="2">
    <source>
        <dbReference type="EMBL" id="BAP00882.1"/>
    </source>
</evidence>
<proteinExistence type="predicted"/>
<gene>
    <name evidence="2" type="primary">licA</name>
    <name evidence="2" type="ORF">MCAL160_0179</name>
</gene>
<name>A0AAT9F7P5_9BACT</name>
<dbReference type="SUPFAM" id="SSF56112">
    <property type="entry name" value="Protein kinase-like (PK-like)"/>
    <property type="match status" value="1"/>
</dbReference>
<dbReference type="InterPro" id="IPR052077">
    <property type="entry name" value="CcrZ_PhaseVar_Mediator"/>
</dbReference>
<accession>A0AAT9F7P5</accession>
<dbReference type="InterPro" id="IPR011009">
    <property type="entry name" value="Kinase-like_dom_sf"/>
</dbReference>
<evidence type="ECO:0000259" key="1">
    <source>
        <dbReference type="Pfam" id="PF01636"/>
    </source>
</evidence>
<dbReference type="KEGG" id="mcm:MCAL160_0179"/>